<evidence type="ECO:0000313" key="2">
    <source>
        <dbReference type="EMBL" id="ACK41669.1"/>
    </source>
</evidence>
<dbReference type="RefSeq" id="WP_012582754.1">
    <property type="nucleotide sequence ID" value="NC_011661.1"/>
</dbReference>
<evidence type="ECO:0000256" key="1">
    <source>
        <dbReference type="SAM" id="SignalP"/>
    </source>
</evidence>
<dbReference type="EMBL" id="CP001251">
    <property type="protein sequence ID" value="ACK41669.1"/>
    <property type="molecule type" value="Genomic_DNA"/>
</dbReference>
<gene>
    <name evidence="2" type="ordered locus">Dtur_0358</name>
</gene>
<dbReference type="KEGG" id="dtu:Dtur_0358"/>
<reference evidence="3" key="1">
    <citation type="journal article" date="2016" name="Front. Microbiol.">
        <title>The complete genome sequence of hyperthermophile Dictyoglomus turgidum DSM 6724 reveals a specialized carbohydrate fermentor.</title>
        <authorList>
            <person name="Brumm P.J."/>
            <person name="Gowda K."/>
            <person name="Robb F.T."/>
            <person name="Mead D.A."/>
        </authorList>
    </citation>
    <scope>NUCLEOTIDE SEQUENCE [LARGE SCALE GENOMIC DNA]</scope>
    <source>
        <strain evidence="3">DSM 6724 / Z-1310</strain>
    </source>
</reference>
<organism evidence="2 3">
    <name type="scientific">Dictyoglomus turgidum (strain DSM 6724 / Z-1310)</name>
    <dbReference type="NCBI Taxonomy" id="515635"/>
    <lineage>
        <taxon>Bacteria</taxon>
        <taxon>Pseudomonadati</taxon>
        <taxon>Dictyoglomota</taxon>
        <taxon>Dictyoglomia</taxon>
        <taxon>Dictyoglomales</taxon>
        <taxon>Dictyoglomaceae</taxon>
        <taxon>Dictyoglomus</taxon>
    </lineage>
</organism>
<protein>
    <recommendedName>
        <fullName evidence="4">Lipoprotein</fullName>
    </recommendedName>
</protein>
<sequence>MKKTLIFSLISLMFLFISGCIPKTNPPTQGNTPVFVDHFENETNNENTYTSTFYGETIDSIRNISFVNGKVGKGVHLDALNSYICYSTQYLNPTEGTIKFYFKPNSDYQLTYYDSTTMNNRFEAFLLDTVGWLEAFSGGFSNVMLFGVDQNTQEKIINMIFGTWSGYSWSYAIAESITLPTDQFTEIAVIWNKSSRE</sequence>
<dbReference type="EnsemblBacteria" id="ACK41669">
    <property type="protein sequence ID" value="ACK41669"/>
    <property type="gene ID" value="Dtur_0358"/>
</dbReference>
<keyword evidence="1" id="KW-0732">Signal</keyword>
<evidence type="ECO:0008006" key="4">
    <source>
        <dbReference type="Google" id="ProtNLM"/>
    </source>
</evidence>
<dbReference type="Proteomes" id="UP000007719">
    <property type="component" value="Chromosome"/>
</dbReference>
<proteinExistence type="predicted"/>
<dbReference type="InParanoid" id="B8DZ43"/>
<keyword evidence="3" id="KW-1185">Reference proteome</keyword>
<accession>B8DZ43</accession>
<dbReference type="Gene3D" id="2.60.120.200">
    <property type="match status" value="1"/>
</dbReference>
<name>B8DZ43_DICTD</name>
<dbReference type="PROSITE" id="PS51257">
    <property type="entry name" value="PROKAR_LIPOPROTEIN"/>
    <property type="match status" value="1"/>
</dbReference>
<dbReference type="HOGENOM" id="CLU_1382193_0_0_0"/>
<feature type="chain" id="PRO_5002867695" description="Lipoprotein" evidence="1">
    <location>
        <begin position="24"/>
        <end position="197"/>
    </location>
</feature>
<dbReference type="STRING" id="515635.Dtur_0358"/>
<evidence type="ECO:0000313" key="3">
    <source>
        <dbReference type="Proteomes" id="UP000007719"/>
    </source>
</evidence>
<dbReference type="AlphaFoldDB" id="B8DZ43"/>
<feature type="signal peptide" evidence="1">
    <location>
        <begin position="1"/>
        <end position="23"/>
    </location>
</feature>